<organism evidence="3 4">
    <name type="scientific">Hyphobacterium marinum</name>
    <dbReference type="NCBI Taxonomy" id="3116574"/>
    <lineage>
        <taxon>Bacteria</taxon>
        <taxon>Pseudomonadati</taxon>
        <taxon>Pseudomonadota</taxon>
        <taxon>Alphaproteobacteria</taxon>
        <taxon>Maricaulales</taxon>
        <taxon>Maricaulaceae</taxon>
        <taxon>Hyphobacterium</taxon>
    </lineage>
</organism>
<sequence length="231" mass="24956">MTTTTADGYGAFGTSHHGGWEPKRATTLAQARRRTAFVRTLRFALMAAVGAIAGLVVVQIALSMMGEVEPDAITVGEDARMINPRFTGRDDGGSPFTVTADAAIRRQGDALNLTELENPRLDYVAIEALDAAADGVLAERGYYDSENRVLDLETDVRFRTQSGYEFISEAARILLSEDRVVGESEVEGTGPMGDIRADSYEILDGGDRVVFTGNVVAHIESRRTPDQGDQP</sequence>
<reference evidence="3 4" key="1">
    <citation type="submission" date="2024-01" db="EMBL/GenBank/DDBJ databases">
        <title>Hyphobacterium bacterium isolated from marine sediment.</title>
        <authorList>
            <person name="Zhao S."/>
        </authorList>
    </citation>
    <scope>NUCLEOTIDE SEQUENCE [LARGE SCALE GENOMIC DNA]</scope>
    <source>
        <strain evidence="3 4">Y60-23</strain>
    </source>
</reference>
<keyword evidence="2" id="KW-0812">Transmembrane</keyword>
<gene>
    <name evidence="3" type="primary">lptC</name>
    <name evidence="3" type="ORF">V0U35_00925</name>
</gene>
<keyword evidence="2" id="KW-1133">Transmembrane helix</keyword>
<evidence type="ECO:0000256" key="1">
    <source>
        <dbReference type="SAM" id="MobiDB-lite"/>
    </source>
</evidence>
<dbReference type="EMBL" id="JAZDRO010000001">
    <property type="protein sequence ID" value="MEE2565226.1"/>
    <property type="molecule type" value="Genomic_DNA"/>
</dbReference>
<keyword evidence="2" id="KW-0472">Membrane</keyword>
<evidence type="ECO:0000313" key="4">
    <source>
        <dbReference type="Proteomes" id="UP001310692"/>
    </source>
</evidence>
<feature type="transmembrane region" description="Helical" evidence="2">
    <location>
        <begin position="41"/>
        <end position="62"/>
    </location>
</feature>
<dbReference type="Pfam" id="PF06835">
    <property type="entry name" value="LptC"/>
    <property type="match status" value="1"/>
</dbReference>
<proteinExistence type="predicted"/>
<dbReference type="InterPro" id="IPR010664">
    <property type="entry name" value="LipoPS_assembly_LptC-rel"/>
</dbReference>
<dbReference type="Proteomes" id="UP001310692">
    <property type="component" value="Unassembled WGS sequence"/>
</dbReference>
<protein>
    <submittedName>
        <fullName evidence="3">LPS export ABC transporter periplasmic protein LptC</fullName>
    </submittedName>
</protein>
<dbReference type="RefSeq" id="WP_330194764.1">
    <property type="nucleotide sequence ID" value="NZ_JAZDRO010000001.1"/>
</dbReference>
<evidence type="ECO:0000256" key="2">
    <source>
        <dbReference type="SAM" id="Phobius"/>
    </source>
</evidence>
<accession>A0ABU7LUJ9</accession>
<keyword evidence="4" id="KW-1185">Reference proteome</keyword>
<feature type="region of interest" description="Disordered" evidence="1">
    <location>
        <begin position="1"/>
        <end position="21"/>
    </location>
</feature>
<comment type="caution">
    <text evidence="3">The sequence shown here is derived from an EMBL/GenBank/DDBJ whole genome shotgun (WGS) entry which is preliminary data.</text>
</comment>
<evidence type="ECO:0000313" key="3">
    <source>
        <dbReference type="EMBL" id="MEE2565226.1"/>
    </source>
</evidence>
<name>A0ABU7LUJ9_9PROT</name>